<dbReference type="AlphaFoldDB" id="A0A0S4LDA8"/>
<keyword evidence="9" id="KW-0449">Lipoprotein</keyword>
<keyword evidence="2" id="KW-0813">Transport</keyword>
<dbReference type="PROSITE" id="PS50893">
    <property type="entry name" value="ABC_TRANSPORTER_2"/>
    <property type="match status" value="1"/>
</dbReference>
<dbReference type="InterPro" id="IPR015854">
    <property type="entry name" value="ABC_transpr_LolD-like"/>
</dbReference>
<keyword evidence="6" id="KW-1278">Translocase</keyword>
<dbReference type="Pfam" id="PF00005">
    <property type="entry name" value="ABC_tran"/>
    <property type="match status" value="1"/>
</dbReference>
<keyword evidence="7" id="KW-0472">Membrane</keyword>
<dbReference type="GO" id="GO:0005886">
    <property type="term" value="C:plasma membrane"/>
    <property type="evidence" value="ECO:0007669"/>
    <property type="project" value="TreeGrafter"/>
</dbReference>
<dbReference type="GO" id="GO:0016887">
    <property type="term" value="F:ATP hydrolysis activity"/>
    <property type="evidence" value="ECO:0007669"/>
    <property type="project" value="InterPro"/>
</dbReference>
<dbReference type="InterPro" id="IPR003439">
    <property type="entry name" value="ABC_transporter-like_ATP-bd"/>
</dbReference>
<evidence type="ECO:0000256" key="2">
    <source>
        <dbReference type="ARBA" id="ARBA00022448"/>
    </source>
</evidence>
<organism evidence="9 10">
    <name type="scientific">Candidatus Nitrospira nitrificans</name>
    <dbReference type="NCBI Taxonomy" id="1742973"/>
    <lineage>
        <taxon>Bacteria</taxon>
        <taxon>Pseudomonadati</taxon>
        <taxon>Nitrospirota</taxon>
        <taxon>Nitrospiria</taxon>
        <taxon>Nitrospirales</taxon>
        <taxon>Nitrospiraceae</taxon>
        <taxon>Nitrospira</taxon>
    </lineage>
</organism>
<dbReference type="EMBL" id="CZPZ01000011">
    <property type="protein sequence ID" value="CUS34862.1"/>
    <property type="molecule type" value="Genomic_DNA"/>
</dbReference>
<dbReference type="GO" id="GO:0005524">
    <property type="term" value="F:ATP binding"/>
    <property type="evidence" value="ECO:0007669"/>
    <property type="project" value="UniProtKB-KW"/>
</dbReference>
<dbReference type="OrthoDB" id="9783924at2"/>
<keyword evidence="4" id="KW-0547">Nucleotide-binding</keyword>
<dbReference type="GO" id="GO:0044874">
    <property type="term" value="P:lipoprotein localization to outer membrane"/>
    <property type="evidence" value="ECO:0007669"/>
    <property type="project" value="UniProtKB-ARBA"/>
</dbReference>
<evidence type="ECO:0000313" key="9">
    <source>
        <dbReference type="EMBL" id="CUS34862.1"/>
    </source>
</evidence>
<keyword evidence="10" id="KW-1185">Reference proteome</keyword>
<keyword evidence="3" id="KW-1003">Cell membrane</keyword>
<dbReference type="FunFam" id="3.40.50.300:FF:000230">
    <property type="entry name" value="Lipoprotein-releasing system ATP-binding protein LolD"/>
    <property type="match status" value="1"/>
</dbReference>
<gene>
    <name evidence="9" type="primary">lolD</name>
    <name evidence="9" type="ORF">COMA2_190068</name>
</gene>
<protein>
    <submittedName>
        <fullName evidence="9">Outer membrane-specific lipoprotein transporter subunit ATP-binding component of ABC superfamily</fullName>
    </submittedName>
</protein>
<dbReference type="PANTHER" id="PTHR24220">
    <property type="entry name" value="IMPORT ATP-BINDING PROTEIN"/>
    <property type="match status" value="1"/>
</dbReference>
<dbReference type="GO" id="GO:0022857">
    <property type="term" value="F:transmembrane transporter activity"/>
    <property type="evidence" value="ECO:0007669"/>
    <property type="project" value="TreeGrafter"/>
</dbReference>
<evidence type="ECO:0000313" key="10">
    <source>
        <dbReference type="Proteomes" id="UP000198736"/>
    </source>
</evidence>
<dbReference type="InterPro" id="IPR003593">
    <property type="entry name" value="AAA+_ATPase"/>
</dbReference>
<dbReference type="RefSeq" id="WP_090896270.1">
    <property type="nucleotide sequence ID" value="NZ_CZPZ01000011.1"/>
</dbReference>
<evidence type="ECO:0000259" key="8">
    <source>
        <dbReference type="PROSITE" id="PS50893"/>
    </source>
</evidence>
<dbReference type="InterPro" id="IPR017911">
    <property type="entry name" value="MacB-like_ATP-bd"/>
</dbReference>
<proteinExistence type="inferred from homology"/>
<comment type="similarity">
    <text evidence="1">Belongs to the ABC transporter superfamily.</text>
</comment>
<evidence type="ECO:0000256" key="7">
    <source>
        <dbReference type="ARBA" id="ARBA00023136"/>
    </source>
</evidence>
<dbReference type="STRING" id="1742973.COMA2_190068"/>
<sequence length="221" mass="24209">MIKVTDLHKSFSMGSYELPVLKGINLEIQRGELVAIVGASGAGKSTLLHIIGTLDQPTDGTVTFDGHDLFRMTDPQQAEFRNRRIGFVFQFHHLLAEFTALENACMPALVQRREPASVKADATNLLTEVGLGDRLHHKPGELSGGEQQRVAMARALIQNPDLVLADEPTGNLDTRSGDGLFGLMRSLNKTRGTTFVIVTHNDKLSAQSDRIIHMRDGQIVS</sequence>
<evidence type="ECO:0000256" key="5">
    <source>
        <dbReference type="ARBA" id="ARBA00022840"/>
    </source>
</evidence>
<evidence type="ECO:0000256" key="4">
    <source>
        <dbReference type="ARBA" id="ARBA00022741"/>
    </source>
</evidence>
<accession>A0A0S4LDA8</accession>
<dbReference type="SMART" id="SM00382">
    <property type="entry name" value="AAA"/>
    <property type="match status" value="1"/>
</dbReference>
<evidence type="ECO:0000256" key="6">
    <source>
        <dbReference type="ARBA" id="ARBA00022967"/>
    </source>
</evidence>
<dbReference type="InterPro" id="IPR027417">
    <property type="entry name" value="P-loop_NTPase"/>
</dbReference>
<dbReference type="Gene3D" id="3.40.50.300">
    <property type="entry name" value="P-loop containing nucleotide triphosphate hydrolases"/>
    <property type="match status" value="1"/>
</dbReference>
<dbReference type="GO" id="GO:0089705">
    <property type="term" value="P:protein localization to outer membrane"/>
    <property type="evidence" value="ECO:0007669"/>
    <property type="project" value="UniProtKB-ARBA"/>
</dbReference>
<dbReference type="Proteomes" id="UP000198736">
    <property type="component" value="Unassembled WGS sequence"/>
</dbReference>
<reference evidence="10" key="1">
    <citation type="submission" date="2015-10" db="EMBL/GenBank/DDBJ databases">
        <authorList>
            <person name="Luecker S."/>
            <person name="Luecker S."/>
        </authorList>
    </citation>
    <scope>NUCLEOTIDE SEQUENCE [LARGE SCALE GENOMIC DNA]</scope>
</reference>
<dbReference type="InterPro" id="IPR017871">
    <property type="entry name" value="ABC_transporter-like_CS"/>
</dbReference>
<name>A0A0S4LDA8_9BACT</name>
<evidence type="ECO:0000256" key="3">
    <source>
        <dbReference type="ARBA" id="ARBA00022475"/>
    </source>
</evidence>
<evidence type="ECO:0000256" key="1">
    <source>
        <dbReference type="ARBA" id="ARBA00005417"/>
    </source>
</evidence>
<dbReference type="CDD" id="cd03255">
    <property type="entry name" value="ABC_MJ0796_LolCDE_FtsE"/>
    <property type="match status" value="1"/>
</dbReference>
<dbReference type="PROSITE" id="PS00211">
    <property type="entry name" value="ABC_TRANSPORTER_1"/>
    <property type="match status" value="1"/>
</dbReference>
<keyword evidence="5 9" id="KW-0067">ATP-binding</keyword>
<feature type="domain" description="ABC transporter" evidence="8">
    <location>
        <begin position="2"/>
        <end position="220"/>
    </location>
</feature>
<dbReference type="PANTHER" id="PTHR24220:SF689">
    <property type="entry name" value="LIPOPROTEIN-RELEASING SYSTEM ATP-BINDING PROTEIN LOLD"/>
    <property type="match status" value="1"/>
</dbReference>
<dbReference type="SUPFAM" id="SSF52540">
    <property type="entry name" value="P-loop containing nucleoside triphosphate hydrolases"/>
    <property type="match status" value="1"/>
</dbReference>